<proteinExistence type="predicted"/>
<dbReference type="PANTHER" id="PTHR44259:SF114">
    <property type="entry name" value="OS06G0707300 PROTEIN"/>
    <property type="match status" value="1"/>
</dbReference>
<dbReference type="Pfam" id="PF03478">
    <property type="entry name" value="Beta-prop_KIB1-4"/>
    <property type="match status" value="1"/>
</dbReference>
<dbReference type="PANTHER" id="PTHR44259">
    <property type="entry name" value="OS07G0183000 PROTEIN-RELATED"/>
    <property type="match status" value="1"/>
</dbReference>
<keyword evidence="3" id="KW-1185">Reference proteome</keyword>
<evidence type="ECO:0000259" key="1">
    <source>
        <dbReference type="Pfam" id="PF03478"/>
    </source>
</evidence>
<dbReference type="EMBL" id="KZ305074">
    <property type="protein sequence ID" value="PIA30236.1"/>
    <property type="molecule type" value="Genomic_DNA"/>
</dbReference>
<organism evidence="2 3">
    <name type="scientific">Aquilegia coerulea</name>
    <name type="common">Rocky mountain columbine</name>
    <dbReference type="NCBI Taxonomy" id="218851"/>
    <lineage>
        <taxon>Eukaryota</taxon>
        <taxon>Viridiplantae</taxon>
        <taxon>Streptophyta</taxon>
        <taxon>Embryophyta</taxon>
        <taxon>Tracheophyta</taxon>
        <taxon>Spermatophyta</taxon>
        <taxon>Magnoliopsida</taxon>
        <taxon>Ranunculales</taxon>
        <taxon>Ranunculaceae</taxon>
        <taxon>Thalictroideae</taxon>
        <taxon>Aquilegia</taxon>
    </lineage>
</organism>
<dbReference type="AlphaFoldDB" id="A0A2G5CG11"/>
<dbReference type="OrthoDB" id="694239at2759"/>
<accession>A0A2G5CG11</accession>
<gene>
    <name evidence="2" type="ORF">AQUCO_05700147v1</name>
</gene>
<protein>
    <recommendedName>
        <fullName evidence="1">KIB1-4 beta-propeller domain-containing protein</fullName>
    </recommendedName>
</protein>
<dbReference type="Proteomes" id="UP000230069">
    <property type="component" value="Unassembled WGS sequence"/>
</dbReference>
<dbReference type="InParanoid" id="A0A2G5CG11"/>
<name>A0A2G5CG11_AQUCA</name>
<feature type="domain" description="KIB1-4 beta-propeller" evidence="1">
    <location>
        <begin position="73"/>
        <end position="357"/>
    </location>
</feature>
<dbReference type="InterPro" id="IPR050942">
    <property type="entry name" value="F-box_BR-signaling"/>
</dbReference>
<reference evidence="2 3" key="1">
    <citation type="submission" date="2017-09" db="EMBL/GenBank/DDBJ databases">
        <title>WGS assembly of Aquilegia coerulea Goldsmith.</title>
        <authorList>
            <person name="Hodges S."/>
            <person name="Kramer E."/>
            <person name="Nordborg M."/>
            <person name="Tomkins J."/>
            <person name="Borevitz J."/>
            <person name="Derieg N."/>
            <person name="Yan J."/>
            <person name="Mihaltcheva S."/>
            <person name="Hayes R.D."/>
            <person name="Rokhsar D."/>
        </authorList>
    </citation>
    <scope>NUCLEOTIDE SEQUENCE [LARGE SCALE GENOMIC DNA]</scope>
    <source>
        <strain evidence="3">cv. Goldsmith</strain>
    </source>
</reference>
<sequence length="390" mass="45443">MAVREVDWLELPDHLTVFMSDKLSRCDFIRFSAVCKPWNSIYNAHSKHCHPHQLPLLLVPNYHEDLIHHTHTFYEFHEKRMYSFKVLVPFFMDYRASSHGCLVLVGRQSKGIHVRISFPLLSKHEDINLPPLRGQLSDIKKIILSANPSSNHNYTVMAMSNYRKQRLAFYKPAAGDQADWTYISSSYKKILDILYYNKNQQFYFVEESGTVFACDVNDPNDPKVLPILAPPSYPSFGQTDYYMPFGVIIYLGKYLYLVELSSGELLLIKMCRKYNKDESRDCIIGFSVYKMNPLIEPKWIEVQNLSGDTIFLGNYSSLAVRASDFRECKPNCIYFTDWYVQKYSDEWTGADHIGVFSLEEGIIIERYPIEVRSRVLPPPIWIEPTLPRHC</sequence>
<evidence type="ECO:0000313" key="3">
    <source>
        <dbReference type="Proteomes" id="UP000230069"/>
    </source>
</evidence>
<dbReference type="STRING" id="218851.A0A2G5CG11"/>
<dbReference type="InterPro" id="IPR005174">
    <property type="entry name" value="KIB1-4_b-propeller"/>
</dbReference>
<evidence type="ECO:0000313" key="2">
    <source>
        <dbReference type="EMBL" id="PIA30236.1"/>
    </source>
</evidence>